<dbReference type="GO" id="GO:0005524">
    <property type="term" value="F:ATP binding"/>
    <property type="evidence" value="ECO:0007669"/>
    <property type="project" value="UniProtKB-KW"/>
</dbReference>
<evidence type="ECO:0000313" key="13">
    <source>
        <dbReference type="EMBL" id="KGE84951.1"/>
    </source>
</evidence>
<evidence type="ECO:0000256" key="3">
    <source>
        <dbReference type="ARBA" id="ARBA00022527"/>
    </source>
</evidence>
<dbReference type="Proteomes" id="UP000029736">
    <property type="component" value="Unassembled WGS sequence"/>
</dbReference>
<evidence type="ECO:0000259" key="11">
    <source>
        <dbReference type="Pfam" id="PF06315"/>
    </source>
</evidence>
<evidence type="ECO:0000256" key="6">
    <source>
        <dbReference type="ARBA" id="ARBA00022741"/>
    </source>
</evidence>
<feature type="domain" description="Isocitrate dehydrogenase kinase/phosphatase (AceK) regulatory" evidence="12">
    <location>
        <begin position="11"/>
        <end position="308"/>
    </location>
</feature>
<keyword evidence="4" id="KW-0816">Tricarboxylic acid cycle</keyword>
<dbReference type="STRING" id="1524460.IX84_30490"/>
<dbReference type="Pfam" id="PF20423">
    <property type="entry name" value="AceK_regulatory"/>
    <property type="match status" value="1"/>
</dbReference>
<dbReference type="HAMAP" id="MF_00747">
    <property type="entry name" value="AceK"/>
    <property type="match status" value="1"/>
</dbReference>
<keyword evidence="7" id="KW-0418">Kinase</keyword>
<evidence type="ECO:0000259" key="12">
    <source>
        <dbReference type="Pfam" id="PF20423"/>
    </source>
</evidence>
<dbReference type="InterPro" id="IPR046854">
    <property type="entry name" value="AceK_regulatory"/>
</dbReference>
<keyword evidence="9" id="KW-0067">ATP-binding</keyword>
<keyword evidence="10" id="KW-0904">Protein phosphatase</keyword>
<dbReference type="GO" id="GO:0016208">
    <property type="term" value="F:AMP binding"/>
    <property type="evidence" value="ECO:0007669"/>
    <property type="project" value="TreeGrafter"/>
</dbReference>
<keyword evidence="2" id="KW-0963">Cytoplasm</keyword>
<dbReference type="PIRSF" id="PIRSF000719">
    <property type="entry name" value="AceK"/>
    <property type="match status" value="1"/>
</dbReference>
<evidence type="ECO:0000313" key="14">
    <source>
        <dbReference type="Proteomes" id="UP000029736"/>
    </source>
</evidence>
<evidence type="ECO:0000256" key="10">
    <source>
        <dbReference type="ARBA" id="ARBA00022912"/>
    </source>
</evidence>
<dbReference type="GO" id="GO:0008772">
    <property type="term" value="F:[isocitrate dehydrogenase (NADP+)] kinase activity"/>
    <property type="evidence" value="ECO:0007669"/>
    <property type="project" value="InterPro"/>
</dbReference>
<keyword evidence="1" id="KW-0329">Glyoxylate bypass</keyword>
<protein>
    <recommendedName>
        <fullName evidence="15">Isocitrate dehydrogenase</fullName>
    </recommendedName>
</protein>
<name>A0A098RYM7_9BACT</name>
<dbReference type="InterPro" id="IPR010452">
    <property type="entry name" value="Isocitrate_DH_AceK"/>
</dbReference>
<organism evidence="13 14">
    <name type="scientific">Phaeodactylibacter xiamenensis</name>
    <dbReference type="NCBI Taxonomy" id="1524460"/>
    <lineage>
        <taxon>Bacteria</taxon>
        <taxon>Pseudomonadati</taxon>
        <taxon>Bacteroidota</taxon>
        <taxon>Saprospiria</taxon>
        <taxon>Saprospirales</taxon>
        <taxon>Haliscomenobacteraceae</taxon>
        <taxon>Phaeodactylibacter</taxon>
    </lineage>
</organism>
<dbReference type="GO" id="GO:0006006">
    <property type="term" value="P:glucose metabolic process"/>
    <property type="evidence" value="ECO:0007669"/>
    <property type="project" value="InterPro"/>
</dbReference>
<dbReference type="GO" id="GO:0006097">
    <property type="term" value="P:glyoxylate cycle"/>
    <property type="evidence" value="ECO:0007669"/>
    <property type="project" value="UniProtKB-KW"/>
</dbReference>
<gene>
    <name evidence="13" type="ORF">IX84_30490</name>
</gene>
<proteinExistence type="inferred from homology"/>
<reference evidence="13 14" key="1">
    <citation type="journal article" date="2014" name="Int. J. Syst. Evol. Microbiol.">
        <title>Phaeodactylibacter xiamenensis gen. nov., sp. nov., a member of the family Saprospiraceae isolated from the marine alga Phaeodactylum tricornutum.</title>
        <authorList>
            <person name="Chen Z.Jr."/>
            <person name="Lei X."/>
            <person name="Lai Q."/>
            <person name="Li Y."/>
            <person name="Zhang B."/>
            <person name="Zhang J."/>
            <person name="Zhang H."/>
            <person name="Yang L."/>
            <person name="Zheng W."/>
            <person name="Tian Y."/>
            <person name="Yu Z."/>
            <person name="Xu H.Jr."/>
            <person name="Zheng T."/>
        </authorList>
    </citation>
    <scope>NUCLEOTIDE SEQUENCE [LARGE SCALE GENOMIC DNA]</scope>
    <source>
        <strain evidence="13 14">KD52</strain>
    </source>
</reference>
<dbReference type="AlphaFoldDB" id="A0A098RYM7"/>
<dbReference type="Pfam" id="PF06315">
    <property type="entry name" value="AceK_kinase"/>
    <property type="match status" value="1"/>
</dbReference>
<evidence type="ECO:0000256" key="7">
    <source>
        <dbReference type="ARBA" id="ARBA00022777"/>
    </source>
</evidence>
<evidence type="ECO:0000256" key="2">
    <source>
        <dbReference type="ARBA" id="ARBA00022490"/>
    </source>
</evidence>
<evidence type="ECO:0000256" key="1">
    <source>
        <dbReference type="ARBA" id="ARBA00022435"/>
    </source>
</evidence>
<comment type="caution">
    <text evidence="13">The sequence shown here is derived from an EMBL/GenBank/DDBJ whole genome shotgun (WGS) entry which is preliminary data.</text>
</comment>
<evidence type="ECO:0000256" key="5">
    <source>
        <dbReference type="ARBA" id="ARBA00022679"/>
    </source>
</evidence>
<keyword evidence="6" id="KW-0547">Nucleotide-binding</keyword>
<keyword evidence="8" id="KW-0378">Hydrolase</keyword>
<dbReference type="GO" id="GO:0005737">
    <property type="term" value="C:cytoplasm"/>
    <property type="evidence" value="ECO:0007669"/>
    <property type="project" value="InterPro"/>
</dbReference>
<dbReference type="EMBL" id="JPOS01000098">
    <property type="protein sequence ID" value="KGE84951.1"/>
    <property type="molecule type" value="Genomic_DNA"/>
</dbReference>
<dbReference type="PANTHER" id="PTHR39559:SF1">
    <property type="entry name" value="ISOCITRATE DEHYDROGENASE KINASE_PHOSPHATASE"/>
    <property type="match status" value="1"/>
</dbReference>
<sequence length="575" mass="68615">MFEKLLPYDTAHLILRSYQQYYYNYKRVTKRAQIRFEHRDWRGMQADARERLTLYRDQVGKTTKEVVKLLGSLSSDDDTWKKIKQYYLEEVSNFATRNIAETFYNSIFRHSHRGLSVDKDLMFVLATATYREFRSTIPIHQTFFLIEPLEHIFRQVFHFFTFDAQWEDMERDIQYICDTLRESLTPGELPRHARIELLKSVFYRNKGAYIVGRLHLEDRITPFIIPLLHKENGIFADALLLDYNDVSSIFSYNRSYFLVDVDIVSETVDFLKSILPTKSLGELYNSIGFEKHGKTVLYRDYLRHMERTLDKFDHAPGIKGMVMAVFTTPSYNMVFKVIKDRFAAPKQVTEDEVKRKYEMVFFHDRVGRMADSHVFEQFLFERSRFSEELLQYLMEEAPSKVKIKGDIVEIRHLYIEKKMIPLNLFLDQATTEEAEEVINDYGKAIKQLAAVNIFPGDMLLKNFGVTRLKRVVFYDYDEIGPLTDYNFRRIPEAETYEEELSSEPFYSVGPNDIFPEEFRRFLIGRRDIRDIFYRLHGDLYDVGFWIDTQKKLEAGYLFDVFPYRQRLRFAKRYPR</sequence>
<dbReference type="InterPro" id="IPR046855">
    <property type="entry name" value="AceK_kinase"/>
</dbReference>
<feature type="domain" description="Isocitrate dehydrogenase kinase/phosphatase (AceK) kinase" evidence="11">
    <location>
        <begin position="310"/>
        <end position="565"/>
    </location>
</feature>
<keyword evidence="3" id="KW-0723">Serine/threonine-protein kinase</keyword>
<dbReference type="OrthoDB" id="5287793at2"/>
<keyword evidence="14" id="KW-1185">Reference proteome</keyword>
<evidence type="ECO:0000256" key="9">
    <source>
        <dbReference type="ARBA" id="ARBA00022840"/>
    </source>
</evidence>
<evidence type="ECO:0000256" key="8">
    <source>
        <dbReference type="ARBA" id="ARBA00022801"/>
    </source>
</evidence>
<dbReference type="GO" id="GO:0004674">
    <property type="term" value="F:protein serine/threonine kinase activity"/>
    <property type="evidence" value="ECO:0007669"/>
    <property type="project" value="UniProtKB-KW"/>
</dbReference>
<keyword evidence="5" id="KW-0808">Transferase</keyword>
<dbReference type="NCBIfam" id="NF002804">
    <property type="entry name" value="PRK02946.1"/>
    <property type="match status" value="1"/>
</dbReference>
<evidence type="ECO:0008006" key="15">
    <source>
        <dbReference type="Google" id="ProtNLM"/>
    </source>
</evidence>
<evidence type="ECO:0000256" key="4">
    <source>
        <dbReference type="ARBA" id="ARBA00022532"/>
    </source>
</evidence>
<dbReference type="RefSeq" id="WP_044229819.1">
    <property type="nucleotide sequence ID" value="NZ_JBKAGJ010000032.1"/>
</dbReference>
<accession>A0A098RYM7</accession>
<dbReference type="PANTHER" id="PTHR39559">
    <property type="match status" value="1"/>
</dbReference>
<dbReference type="GO" id="GO:0004721">
    <property type="term" value="F:phosphoprotein phosphatase activity"/>
    <property type="evidence" value="ECO:0007669"/>
    <property type="project" value="UniProtKB-KW"/>
</dbReference>
<dbReference type="GO" id="GO:0006099">
    <property type="term" value="P:tricarboxylic acid cycle"/>
    <property type="evidence" value="ECO:0007669"/>
    <property type="project" value="UniProtKB-KW"/>
</dbReference>